<organism evidence="1 2">
    <name type="scientific">Brassica campestris</name>
    <name type="common">Field mustard</name>
    <dbReference type="NCBI Taxonomy" id="3711"/>
    <lineage>
        <taxon>Eukaryota</taxon>
        <taxon>Viridiplantae</taxon>
        <taxon>Streptophyta</taxon>
        <taxon>Embryophyta</taxon>
        <taxon>Tracheophyta</taxon>
        <taxon>Spermatophyta</taxon>
        <taxon>Magnoliopsida</taxon>
        <taxon>eudicotyledons</taxon>
        <taxon>Gunneridae</taxon>
        <taxon>Pentapetalae</taxon>
        <taxon>rosids</taxon>
        <taxon>malvids</taxon>
        <taxon>Brassicales</taxon>
        <taxon>Brassicaceae</taxon>
        <taxon>Brassiceae</taxon>
        <taxon>Brassica</taxon>
    </lineage>
</organism>
<accession>A0A397ZYT7</accession>
<evidence type="ECO:0000313" key="1">
    <source>
        <dbReference type="EMBL" id="RID68023.1"/>
    </source>
</evidence>
<evidence type="ECO:0000313" key="2">
    <source>
        <dbReference type="Proteomes" id="UP000264353"/>
    </source>
</evidence>
<dbReference type="PANTHER" id="PTHR36792:SF15">
    <property type="entry name" value="SEL1 REPEAT-CONTAINING PROTEIN"/>
    <property type="match status" value="1"/>
</dbReference>
<dbReference type="EMBL" id="CM010630">
    <property type="protein sequence ID" value="RID68023.1"/>
    <property type="molecule type" value="Genomic_DNA"/>
</dbReference>
<sequence length="135" mass="15313">MASTQTNAMPPLVSSSYTTRLVAPHKWLSTRGLQFSVPIFSGLVANRVPLAQVVEDCVRRWSQDTLKEAKSGDVGMQVLVGQMYSSCYGIPKDEHKVIMQVIQIPMIRKIDDIFQYFVIQKLWCHFSDLESTLSF</sequence>
<protein>
    <submittedName>
        <fullName evidence="1">Uncharacterized protein</fullName>
    </submittedName>
</protein>
<proteinExistence type="predicted"/>
<gene>
    <name evidence="1" type="ORF">BRARA_C00210</name>
</gene>
<name>A0A397ZYT7_BRACM</name>
<reference evidence="1 2" key="1">
    <citation type="submission" date="2018-06" db="EMBL/GenBank/DDBJ databases">
        <title>WGS assembly of Brassica rapa FPsc.</title>
        <authorList>
            <person name="Bowman J."/>
            <person name="Kohchi T."/>
            <person name="Yamato K."/>
            <person name="Jenkins J."/>
            <person name="Shu S."/>
            <person name="Ishizaki K."/>
            <person name="Yamaoka S."/>
            <person name="Nishihama R."/>
            <person name="Nakamura Y."/>
            <person name="Berger F."/>
            <person name="Adam C."/>
            <person name="Aki S."/>
            <person name="Althoff F."/>
            <person name="Araki T."/>
            <person name="Arteaga-Vazquez M."/>
            <person name="Balasubrmanian S."/>
            <person name="Bauer D."/>
            <person name="Boehm C."/>
            <person name="Briginshaw L."/>
            <person name="Caballero-Perez J."/>
            <person name="Catarino B."/>
            <person name="Chen F."/>
            <person name="Chiyoda S."/>
            <person name="Chovatia M."/>
            <person name="Davies K."/>
            <person name="Delmans M."/>
            <person name="Demura T."/>
            <person name="Dierschke T."/>
            <person name="Dolan L."/>
            <person name="Dorantes-Acosta A."/>
            <person name="Eklund D."/>
            <person name="Florent S."/>
            <person name="Flores-Sandoval E."/>
            <person name="Fujiyama A."/>
            <person name="Fukuzawa H."/>
            <person name="Galik B."/>
            <person name="Grimanelli D."/>
            <person name="Grimwood J."/>
            <person name="Grossniklaus U."/>
            <person name="Hamada T."/>
            <person name="Haseloff J."/>
            <person name="Hetherington A."/>
            <person name="Higo A."/>
            <person name="Hirakawa Y."/>
            <person name="Hundley H."/>
            <person name="Ikeda Y."/>
            <person name="Inoue K."/>
            <person name="Inoue S."/>
            <person name="Ishida S."/>
            <person name="Jia Q."/>
            <person name="Kakita M."/>
            <person name="Kanazawa T."/>
            <person name="Kawai Y."/>
            <person name="Kawashima T."/>
            <person name="Kennedy M."/>
            <person name="Kinose K."/>
            <person name="Kinoshita T."/>
            <person name="Kohara Y."/>
            <person name="Koide E."/>
            <person name="Komatsu K."/>
            <person name="Kopischke S."/>
            <person name="Kubo M."/>
            <person name="Kyozuka J."/>
            <person name="Lagercrantz U."/>
            <person name="Lin S."/>
            <person name="Lindquist E."/>
            <person name="Lipzen A."/>
            <person name="Lu C."/>
            <person name="Luna E."/>
            <person name="Martienssen R."/>
            <person name="Minamino N."/>
            <person name="Mizutani M."/>
            <person name="Mizutani M."/>
            <person name="Mochizuki N."/>
            <person name="Monte I."/>
            <person name="Mosher R."/>
            <person name="Nagasaki H."/>
            <person name="Nakagami H."/>
            <person name="Naramoto S."/>
            <person name="Nishitani K."/>
            <person name="Ohtani M."/>
            <person name="Okamoto T."/>
            <person name="Okumura M."/>
            <person name="Phillips J."/>
            <person name="Pollak B."/>
            <person name="Reinders A."/>
            <person name="Roevekamp M."/>
            <person name="Sano R."/>
            <person name="Sawa S."/>
            <person name="Schmid M."/>
            <person name="Shirakawa M."/>
            <person name="Solano R."/>
            <person name="Spunde A."/>
            <person name="Suetsugu N."/>
            <person name="Sugano S."/>
            <person name="Sugiyama A."/>
            <person name="Sun R."/>
            <person name="Suzuki Y."/>
            <person name="Takenaka M."/>
            <person name="Takezawa D."/>
            <person name="Tomogane H."/>
            <person name="Tsuzuki M."/>
            <person name="Ueda T."/>
            <person name="Umeda M."/>
            <person name="Ward J."/>
            <person name="Watanabe Y."/>
            <person name="Yazaki K."/>
            <person name="Yokoyama R."/>
            <person name="Yoshitake Y."/>
            <person name="Yotsui I."/>
            <person name="Zachgo S."/>
            <person name="Schmutz J."/>
        </authorList>
    </citation>
    <scope>NUCLEOTIDE SEQUENCE [LARGE SCALE GENOMIC DNA]</scope>
    <source>
        <strain evidence="2">cv. B-3</strain>
    </source>
</reference>
<dbReference type="PANTHER" id="PTHR36792">
    <property type="entry name" value="EXPRESSED PROTEIN"/>
    <property type="match status" value="1"/>
</dbReference>
<dbReference type="Proteomes" id="UP000264353">
    <property type="component" value="Chromosome A3"/>
</dbReference>
<dbReference type="AlphaFoldDB" id="A0A397ZYT7"/>